<accession>A0AAD3MGV5</accession>
<keyword evidence="2" id="KW-1185">Reference proteome</keyword>
<dbReference type="EMBL" id="BRZM01000017">
    <property type="protein sequence ID" value="GLD53330.1"/>
    <property type="molecule type" value="Genomic_DNA"/>
</dbReference>
<gene>
    <name evidence="1" type="ORF">AKAME5_000609400</name>
</gene>
<name>A0AAD3MGV5_LATJO</name>
<sequence length="90" mass="10023">MGRIEKSVEAHKGAVLAGRWNYDGTAYHRVPCVFVAWGPDSDRTSTLQEDMSSLCNLVQKSYRPLENNAMVQLNLCEGHSEWVNGIKQAG</sequence>
<comment type="caution">
    <text evidence="1">The sequence shown here is derived from an EMBL/GenBank/DDBJ whole genome shotgun (WGS) entry which is preliminary data.</text>
</comment>
<reference evidence="1" key="1">
    <citation type="submission" date="2022-08" db="EMBL/GenBank/DDBJ databases">
        <title>Genome sequencing of akame (Lates japonicus).</title>
        <authorList>
            <person name="Hashiguchi Y."/>
            <person name="Takahashi H."/>
        </authorList>
    </citation>
    <scope>NUCLEOTIDE SEQUENCE</scope>
    <source>
        <strain evidence="1">Kochi</strain>
    </source>
</reference>
<evidence type="ECO:0000313" key="1">
    <source>
        <dbReference type="EMBL" id="GLD53330.1"/>
    </source>
</evidence>
<proteinExistence type="predicted"/>
<dbReference type="AlphaFoldDB" id="A0AAD3MGV5"/>
<dbReference type="Proteomes" id="UP001279410">
    <property type="component" value="Unassembled WGS sequence"/>
</dbReference>
<organism evidence="1 2">
    <name type="scientific">Lates japonicus</name>
    <name type="common">Japanese lates</name>
    <dbReference type="NCBI Taxonomy" id="270547"/>
    <lineage>
        <taxon>Eukaryota</taxon>
        <taxon>Metazoa</taxon>
        <taxon>Chordata</taxon>
        <taxon>Craniata</taxon>
        <taxon>Vertebrata</taxon>
        <taxon>Euteleostomi</taxon>
        <taxon>Actinopterygii</taxon>
        <taxon>Neopterygii</taxon>
        <taxon>Teleostei</taxon>
        <taxon>Neoteleostei</taxon>
        <taxon>Acanthomorphata</taxon>
        <taxon>Carangaria</taxon>
        <taxon>Carangaria incertae sedis</taxon>
        <taxon>Centropomidae</taxon>
        <taxon>Lates</taxon>
    </lineage>
</organism>
<evidence type="ECO:0000313" key="2">
    <source>
        <dbReference type="Proteomes" id="UP001279410"/>
    </source>
</evidence>
<protein>
    <submittedName>
        <fullName evidence="1">Intraflagellar transport protein 80 homolog isoform X3</fullName>
    </submittedName>
</protein>